<dbReference type="PROSITE" id="PS51485">
    <property type="entry name" value="PHYTOCYANIN"/>
    <property type="match status" value="1"/>
</dbReference>
<keyword evidence="7 12" id="KW-1133">Transmembrane helix</keyword>
<dbReference type="FunFam" id="2.60.40.420:FF:000067">
    <property type="entry name" value="Cupredoxin superfamily protein"/>
    <property type="match status" value="1"/>
</dbReference>
<dbReference type="InParanoid" id="A0A251SUB9"/>
<organism evidence="16 17">
    <name type="scientific">Helianthus annuus</name>
    <name type="common">Common sunflower</name>
    <dbReference type="NCBI Taxonomy" id="4232"/>
    <lineage>
        <taxon>Eukaryota</taxon>
        <taxon>Viridiplantae</taxon>
        <taxon>Streptophyta</taxon>
        <taxon>Embryophyta</taxon>
        <taxon>Tracheophyta</taxon>
        <taxon>Spermatophyta</taxon>
        <taxon>Magnoliopsida</taxon>
        <taxon>eudicotyledons</taxon>
        <taxon>Gunneridae</taxon>
        <taxon>Pentapetalae</taxon>
        <taxon>asterids</taxon>
        <taxon>campanulids</taxon>
        <taxon>Asterales</taxon>
        <taxon>Asteraceae</taxon>
        <taxon>Asteroideae</taxon>
        <taxon>Heliantheae alliance</taxon>
        <taxon>Heliantheae</taxon>
        <taxon>Helianthus</taxon>
    </lineage>
</organism>
<keyword evidence="17" id="KW-1185">Reference proteome</keyword>
<keyword evidence="11" id="KW-0325">Glycoprotein</keyword>
<keyword evidence="5 13" id="KW-0732">Signal</keyword>
<dbReference type="EMBL" id="MNCJ02000328">
    <property type="protein sequence ID" value="KAF5772961.1"/>
    <property type="molecule type" value="Genomic_DNA"/>
</dbReference>
<dbReference type="GO" id="GO:0009610">
    <property type="term" value="P:response to symbiotic fungus"/>
    <property type="evidence" value="ECO:0007669"/>
    <property type="project" value="UniProtKB-ARBA"/>
</dbReference>
<reference evidence="15" key="3">
    <citation type="submission" date="2020-06" db="EMBL/GenBank/DDBJ databases">
        <title>Helianthus annuus Genome sequencing and assembly Release 2.</title>
        <authorList>
            <person name="Gouzy J."/>
            <person name="Langlade N."/>
            <person name="Munos S."/>
        </authorList>
    </citation>
    <scope>NUCLEOTIDE SEQUENCE</scope>
    <source>
        <tissue evidence="15">Leaves</tissue>
    </source>
</reference>
<evidence type="ECO:0000256" key="10">
    <source>
        <dbReference type="ARBA" id="ARBA00023157"/>
    </source>
</evidence>
<evidence type="ECO:0000256" key="4">
    <source>
        <dbReference type="ARBA" id="ARBA00022723"/>
    </source>
</evidence>
<sequence>MATFSHMVVALAISVAVLLPTTTIATEYVVGGDSGWTTNFDYQNWAKDKQFYVGDKLVFKYQQGKHDVYKVNASDFASCTVPDPSSGLKSGSDVVTLMAPGKKWYICGVGRHCADLNQKLVINVQGWAPAPAPNSATKYGYQTFMAIVVVVLSIIAIY</sequence>
<evidence type="ECO:0000256" key="2">
    <source>
        <dbReference type="ARBA" id="ARBA00022448"/>
    </source>
</evidence>
<feature type="signal peptide" evidence="13">
    <location>
        <begin position="1"/>
        <end position="25"/>
    </location>
</feature>
<dbReference type="Gramene" id="mRNA:HanXRQr2_Chr13g0583311">
    <property type="protein sequence ID" value="mRNA:HanXRQr2_Chr13g0583311"/>
    <property type="gene ID" value="HanXRQr2_Chr13g0583311"/>
</dbReference>
<dbReference type="InterPro" id="IPR003245">
    <property type="entry name" value="Phytocyanin_dom"/>
</dbReference>
<dbReference type="CDD" id="cd04216">
    <property type="entry name" value="Phytocyanin"/>
    <property type="match status" value="1"/>
</dbReference>
<feature type="chain" id="PRO_5041061023" evidence="13">
    <location>
        <begin position="26"/>
        <end position="158"/>
    </location>
</feature>
<evidence type="ECO:0000256" key="12">
    <source>
        <dbReference type="SAM" id="Phobius"/>
    </source>
</evidence>
<feature type="transmembrane region" description="Helical" evidence="12">
    <location>
        <begin position="139"/>
        <end position="157"/>
    </location>
</feature>
<evidence type="ECO:0000256" key="7">
    <source>
        <dbReference type="ARBA" id="ARBA00022989"/>
    </source>
</evidence>
<reference evidence="16" key="2">
    <citation type="submission" date="2017-02" db="EMBL/GenBank/DDBJ databases">
        <title>Sunflower complete genome.</title>
        <authorList>
            <person name="Langlade N."/>
            <person name="Munos S."/>
        </authorList>
    </citation>
    <scope>NUCLEOTIDE SEQUENCE [LARGE SCALE GENOMIC DNA]</scope>
    <source>
        <tissue evidence="16">Leaves</tissue>
    </source>
</reference>
<keyword evidence="4" id="KW-0479">Metal-binding</keyword>
<evidence type="ECO:0000256" key="1">
    <source>
        <dbReference type="ARBA" id="ARBA00004479"/>
    </source>
</evidence>
<evidence type="ECO:0000256" key="11">
    <source>
        <dbReference type="ARBA" id="ARBA00023180"/>
    </source>
</evidence>
<protein>
    <submittedName>
        <fullName evidence="15">Phytocyanin domain, cupredoxin</fullName>
    </submittedName>
    <submittedName>
        <fullName evidence="16">Putative cupredoxin</fullName>
    </submittedName>
</protein>
<evidence type="ECO:0000313" key="17">
    <source>
        <dbReference type="Proteomes" id="UP000215914"/>
    </source>
</evidence>
<dbReference type="OrthoDB" id="687943at2759"/>
<evidence type="ECO:0000259" key="14">
    <source>
        <dbReference type="PROSITE" id="PS51485"/>
    </source>
</evidence>
<keyword evidence="2" id="KW-0813">Transport</keyword>
<feature type="domain" description="Phytocyanin" evidence="14">
    <location>
        <begin position="26"/>
        <end position="126"/>
    </location>
</feature>
<evidence type="ECO:0000256" key="8">
    <source>
        <dbReference type="ARBA" id="ARBA00023008"/>
    </source>
</evidence>
<dbReference type="OMA" id="AFKYSAN"/>
<keyword evidence="3 12" id="KW-0812">Transmembrane</keyword>
<dbReference type="InterPro" id="IPR039391">
    <property type="entry name" value="Phytocyanin-like"/>
</dbReference>
<keyword evidence="9 12" id="KW-0472">Membrane</keyword>
<name>A0A251SUB9_HELAN</name>
<evidence type="ECO:0000256" key="5">
    <source>
        <dbReference type="ARBA" id="ARBA00022729"/>
    </source>
</evidence>
<dbReference type="PANTHER" id="PTHR33021:SF533">
    <property type="entry name" value="PHYTOCYANIN DOMAIN-CONTAINING PROTEIN"/>
    <property type="match status" value="1"/>
</dbReference>
<keyword evidence="8" id="KW-0186">Copper</keyword>
<evidence type="ECO:0000256" key="6">
    <source>
        <dbReference type="ARBA" id="ARBA00022982"/>
    </source>
</evidence>
<evidence type="ECO:0000313" key="15">
    <source>
        <dbReference type="EMBL" id="KAF5772961.1"/>
    </source>
</evidence>
<evidence type="ECO:0000313" key="16">
    <source>
        <dbReference type="EMBL" id="OTG01141.1"/>
    </source>
</evidence>
<comment type="subcellular location">
    <subcellularLocation>
        <location evidence="1">Membrane</location>
        <topology evidence="1">Single-pass type I membrane protein</topology>
    </subcellularLocation>
</comment>
<accession>A0A251SUB9</accession>
<dbReference type="EMBL" id="CM007902">
    <property type="protein sequence ID" value="OTG01141.1"/>
    <property type="molecule type" value="Genomic_DNA"/>
</dbReference>
<dbReference type="Gene3D" id="2.60.40.420">
    <property type="entry name" value="Cupredoxins - blue copper proteins"/>
    <property type="match status" value="1"/>
</dbReference>
<dbReference type="PANTHER" id="PTHR33021">
    <property type="entry name" value="BLUE COPPER PROTEIN"/>
    <property type="match status" value="1"/>
</dbReference>
<keyword evidence="10" id="KW-1015">Disulfide bond</keyword>
<reference evidence="15 17" key="1">
    <citation type="journal article" date="2017" name="Nature">
        <title>The sunflower genome provides insights into oil metabolism, flowering and Asterid evolution.</title>
        <authorList>
            <person name="Badouin H."/>
            <person name="Gouzy J."/>
            <person name="Grassa C.J."/>
            <person name="Murat F."/>
            <person name="Staton S.E."/>
            <person name="Cottret L."/>
            <person name="Lelandais-Briere C."/>
            <person name="Owens G.L."/>
            <person name="Carrere S."/>
            <person name="Mayjonade B."/>
            <person name="Legrand L."/>
            <person name="Gill N."/>
            <person name="Kane N.C."/>
            <person name="Bowers J.E."/>
            <person name="Hubner S."/>
            <person name="Bellec A."/>
            <person name="Berard A."/>
            <person name="Berges H."/>
            <person name="Blanchet N."/>
            <person name="Boniface M.C."/>
            <person name="Brunel D."/>
            <person name="Catrice O."/>
            <person name="Chaidir N."/>
            <person name="Claudel C."/>
            <person name="Donnadieu C."/>
            <person name="Faraut T."/>
            <person name="Fievet G."/>
            <person name="Helmstetter N."/>
            <person name="King M."/>
            <person name="Knapp S.J."/>
            <person name="Lai Z."/>
            <person name="Le Paslier M.C."/>
            <person name="Lippi Y."/>
            <person name="Lorenzon L."/>
            <person name="Mandel J.R."/>
            <person name="Marage G."/>
            <person name="Marchand G."/>
            <person name="Marquand E."/>
            <person name="Bret-Mestries E."/>
            <person name="Morien E."/>
            <person name="Nambeesan S."/>
            <person name="Nguyen T."/>
            <person name="Pegot-Espagnet P."/>
            <person name="Pouilly N."/>
            <person name="Raftis F."/>
            <person name="Sallet E."/>
            <person name="Schiex T."/>
            <person name="Thomas J."/>
            <person name="Vandecasteele C."/>
            <person name="Vares D."/>
            <person name="Vear F."/>
            <person name="Vautrin S."/>
            <person name="Crespi M."/>
            <person name="Mangin B."/>
            <person name="Burke J.M."/>
            <person name="Salse J."/>
            <person name="Munos S."/>
            <person name="Vincourt P."/>
            <person name="Rieseberg L.H."/>
            <person name="Langlade N.B."/>
        </authorList>
    </citation>
    <scope>NUCLEOTIDE SEQUENCE [LARGE SCALE GENOMIC DNA]</scope>
    <source>
        <strain evidence="17">cv. SF193</strain>
        <tissue evidence="15">Leaves</tissue>
    </source>
</reference>
<proteinExistence type="predicted"/>
<evidence type="ECO:0000256" key="9">
    <source>
        <dbReference type="ARBA" id="ARBA00023136"/>
    </source>
</evidence>
<dbReference type="SUPFAM" id="SSF49503">
    <property type="entry name" value="Cupredoxins"/>
    <property type="match status" value="1"/>
</dbReference>
<gene>
    <name evidence="16" type="ORF">HannXRQ_Chr13g0398831</name>
    <name evidence="15" type="ORF">HanXRQr2_Chr13g0583311</name>
</gene>
<dbReference type="Proteomes" id="UP000215914">
    <property type="component" value="Chromosome 13"/>
</dbReference>
<dbReference type="AlphaFoldDB" id="A0A251SUB9"/>
<evidence type="ECO:0000256" key="13">
    <source>
        <dbReference type="SAM" id="SignalP"/>
    </source>
</evidence>
<dbReference type="GO" id="GO:0005886">
    <property type="term" value="C:plasma membrane"/>
    <property type="evidence" value="ECO:0000318"/>
    <property type="project" value="GO_Central"/>
</dbReference>
<evidence type="ECO:0000256" key="3">
    <source>
        <dbReference type="ARBA" id="ARBA00022692"/>
    </source>
</evidence>
<dbReference type="GO" id="GO:0009055">
    <property type="term" value="F:electron transfer activity"/>
    <property type="evidence" value="ECO:0007669"/>
    <property type="project" value="InterPro"/>
</dbReference>
<dbReference type="Pfam" id="PF02298">
    <property type="entry name" value="Cu_bind_like"/>
    <property type="match status" value="1"/>
</dbReference>
<dbReference type="InterPro" id="IPR008972">
    <property type="entry name" value="Cupredoxin"/>
</dbReference>
<dbReference type="STRING" id="4232.A0A251SUB9"/>
<keyword evidence="6" id="KW-0249">Electron transport</keyword>
<dbReference type="GO" id="GO:0046872">
    <property type="term" value="F:metal ion binding"/>
    <property type="evidence" value="ECO:0007669"/>
    <property type="project" value="UniProtKB-KW"/>
</dbReference>